<proteinExistence type="predicted"/>
<protein>
    <submittedName>
        <fullName evidence="1">Uncharacterized protein</fullName>
    </submittedName>
</protein>
<sequence>MMQAEEPQKQDSDQPVDFAWRLMQKAIKKTWQNHPSERREALADEEISAKLRMVLRRAVAALSPPRCLGDGCDGKMPASIACNDQSTLATNMQSRLRKIVLGCLD</sequence>
<accession>A0AA36IEH1</accession>
<dbReference type="Proteomes" id="UP001178507">
    <property type="component" value="Unassembled WGS sequence"/>
</dbReference>
<comment type="caution">
    <text evidence="1">The sequence shown here is derived from an EMBL/GenBank/DDBJ whole genome shotgun (WGS) entry which is preliminary data.</text>
</comment>
<dbReference type="EMBL" id="CAUJNA010001335">
    <property type="protein sequence ID" value="CAJ1386150.1"/>
    <property type="molecule type" value="Genomic_DNA"/>
</dbReference>
<reference evidence="1" key="1">
    <citation type="submission" date="2023-08" db="EMBL/GenBank/DDBJ databases">
        <authorList>
            <person name="Chen Y."/>
            <person name="Shah S."/>
            <person name="Dougan E. K."/>
            <person name="Thang M."/>
            <person name="Chan C."/>
        </authorList>
    </citation>
    <scope>NUCLEOTIDE SEQUENCE</scope>
</reference>
<gene>
    <name evidence="1" type="ORF">EVOR1521_LOCUS12590</name>
</gene>
<dbReference type="AlphaFoldDB" id="A0AA36IEH1"/>
<keyword evidence="2" id="KW-1185">Reference proteome</keyword>
<evidence type="ECO:0000313" key="1">
    <source>
        <dbReference type="EMBL" id="CAJ1386150.1"/>
    </source>
</evidence>
<name>A0AA36IEH1_9DINO</name>
<organism evidence="1 2">
    <name type="scientific">Effrenium voratum</name>
    <dbReference type="NCBI Taxonomy" id="2562239"/>
    <lineage>
        <taxon>Eukaryota</taxon>
        <taxon>Sar</taxon>
        <taxon>Alveolata</taxon>
        <taxon>Dinophyceae</taxon>
        <taxon>Suessiales</taxon>
        <taxon>Symbiodiniaceae</taxon>
        <taxon>Effrenium</taxon>
    </lineage>
</organism>
<evidence type="ECO:0000313" key="2">
    <source>
        <dbReference type="Proteomes" id="UP001178507"/>
    </source>
</evidence>